<reference evidence="2" key="2">
    <citation type="submission" date="2018-07" db="EMBL/GenBank/DDBJ databases">
        <authorList>
            <person name="Quirk P.G."/>
            <person name="Krulwich T.A."/>
        </authorList>
    </citation>
    <scope>NUCLEOTIDE SEQUENCE</scope>
</reference>
<dbReference type="EMBL" id="UFQS01001256">
    <property type="protein sequence ID" value="SSX09972.1"/>
    <property type="molecule type" value="Genomic_DNA"/>
</dbReference>
<dbReference type="VEuPathDB" id="VectorBase:CSON001609"/>
<sequence length="64" mass="7147">MYPNVLSFQSSDGQKFQIIVTPVQPIQHIPAAIPSVPVLESMENQITHSKIYKRTTKIGSILIL</sequence>
<dbReference type="EMBL" id="UFQS01001256">
    <property type="protein sequence ID" value="SSX09973.1"/>
    <property type="molecule type" value="Genomic_DNA"/>
</dbReference>
<proteinExistence type="predicted"/>
<evidence type="ECO:0000313" key="1">
    <source>
        <dbReference type="EMBL" id="SSX09972.1"/>
    </source>
</evidence>
<reference evidence="1" key="1">
    <citation type="submission" date="2018-04" db="EMBL/GenBank/DDBJ databases">
        <authorList>
            <person name="Go L.Y."/>
            <person name="Mitchell J.A."/>
        </authorList>
    </citation>
    <scope>NUCLEOTIDE SEQUENCE</scope>
    <source>
        <tissue evidence="1">Whole organism</tissue>
    </source>
</reference>
<protein>
    <submittedName>
        <fullName evidence="2">CSON001609 protein</fullName>
    </submittedName>
</protein>
<evidence type="ECO:0000313" key="2">
    <source>
        <dbReference type="EMBL" id="SSX29694.1"/>
    </source>
</evidence>
<organism evidence="2">
    <name type="scientific">Culicoides sonorensis</name>
    <name type="common">Biting midge</name>
    <dbReference type="NCBI Taxonomy" id="179676"/>
    <lineage>
        <taxon>Eukaryota</taxon>
        <taxon>Metazoa</taxon>
        <taxon>Ecdysozoa</taxon>
        <taxon>Arthropoda</taxon>
        <taxon>Hexapoda</taxon>
        <taxon>Insecta</taxon>
        <taxon>Pterygota</taxon>
        <taxon>Neoptera</taxon>
        <taxon>Endopterygota</taxon>
        <taxon>Diptera</taxon>
        <taxon>Nematocera</taxon>
        <taxon>Chironomoidea</taxon>
        <taxon>Ceratopogonidae</taxon>
        <taxon>Ceratopogoninae</taxon>
        <taxon>Culicoides</taxon>
        <taxon>Monoculicoides</taxon>
    </lineage>
</organism>
<dbReference type="EMBL" id="UFQT01001256">
    <property type="protein sequence ID" value="SSX29695.1"/>
    <property type="molecule type" value="Genomic_DNA"/>
</dbReference>
<dbReference type="AlphaFoldDB" id="A0A336MH25"/>
<dbReference type="EMBL" id="UFQT01001256">
    <property type="protein sequence ID" value="SSX29694.1"/>
    <property type="molecule type" value="Genomic_DNA"/>
</dbReference>
<accession>A0A336MH25</accession>
<gene>
    <name evidence="2" type="primary">CSON001609</name>
</gene>
<name>A0A336MH25_CULSO</name>